<dbReference type="Gene3D" id="2.20.200.10">
    <property type="entry name" value="Outer membrane efflux proteins (OEP)"/>
    <property type="match status" value="1"/>
</dbReference>
<comment type="subcellular location">
    <subcellularLocation>
        <location evidence="1 3">Cell outer membrane</location>
        <topology evidence="1 3">Lipid-anchor</topology>
    </subcellularLocation>
</comment>
<feature type="chain" id="PRO_5045010307" evidence="3">
    <location>
        <begin position="28"/>
        <end position="476"/>
    </location>
</feature>
<dbReference type="InterPro" id="IPR010131">
    <property type="entry name" value="MdtP/NodT-like"/>
</dbReference>
<evidence type="ECO:0000256" key="1">
    <source>
        <dbReference type="ARBA" id="ARBA00004459"/>
    </source>
</evidence>
<keyword evidence="3" id="KW-0812">Transmembrane</keyword>
<dbReference type="NCBIfam" id="TIGR01845">
    <property type="entry name" value="outer_NodT"/>
    <property type="match status" value="1"/>
</dbReference>
<dbReference type="SUPFAM" id="SSF56954">
    <property type="entry name" value="Outer membrane efflux proteins (OEP)"/>
    <property type="match status" value="1"/>
</dbReference>
<organism evidence="4 5">
    <name type="scientific">Candidatus Pantoea multigeneris</name>
    <dbReference type="NCBI Taxonomy" id="2608357"/>
    <lineage>
        <taxon>Bacteria</taxon>
        <taxon>Pseudomonadati</taxon>
        <taxon>Pseudomonadota</taxon>
        <taxon>Gammaproteobacteria</taxon>
        <taxon>Enterobacterales</taxon>
        <taxon>Erwiniaceae</taxon>
        <taxon>Pantoea</taxon>
    </lineage>
</organism>
<protein>
    <submittedName>
        <fullName evidence="4">Efflux transporter outer membrane subunit</fullName>
    </submittedName>
</protein>
<dbReference type="PANTHER" id="PTHR30203">
    <property type="entry name" value="OUTER MEMBRANE CATION EFFLUX PROTEIN"/>
    <property type="match status" value="1"/>
</dbReference>
<dbReference type="Proteomes" id="UP001515683">
    <property type="component" value="Unassembled WGS sequence"/>
</dbReference>
<accession>A0ABX0RG88</accession>
<reference evidence="4 5" key="1">
    <citation type="journal article" date="2019" name="bioRxiv">
        <title>Bacteria contribute to plant secondary compound degradation in a generalist herbivore system.</title>
        <authorList>
            <person name="Francoeur C.B."/>
            <person name="Khadempour L."/>
            <person name="Moreira-Soto R.D."/>
            <person name="Gotting K."/>
            <person name="Book A.J."/>
            <person name="Pinto-Tomas A.A."/>
            <person name="Keefover-Ring K."/>
            <person name="Currie C.R."/>
        </authorList>
    </citation>
    <scope>NUCLEOTIDE SEQUENCE [LARGE SCALE GENOMIC DNA]</scope>
    <source>
        <strain evidence="4">Acro-835</strain>
    </source>
</reference>
<gene>
    <name evidence="4" type="ORF">F3J40_19220</name>
</gene>
<dbReference type="PROSITE" id="PS51257">
    <property type="entry name" value="PROKAR_LIPOPROTEIN"/>
    <property type="match status" value="1"/>
</dbReference>
<dbReference type="PANTHER" id="PTHR30203:SF25">
    <property type="entry name" value="OUTER MEMBRANE PROTEIN-RELATED"/>
    <property type="match status" value="1"/>
</dbReference>
<dbReference type="InterPro" id="IPR003423">
    <property type="entry name" value="OMP_efflux"/>
</dbReference>
<name>A0ABX0RG88_9GAMM</name>
<sequence>MLKRKITVMNTKPFFACSSLMIALVLAGCSVGPDYHGPGKTPQVNQFARLPQSGVNTAPGVARWWETLNDPQLNTLIAMALKNNPDIAIAQARLRQARAALDGQQANEYPKLGADGAALRAKLPDSTGITSNNPLNMYANTFDASWELDIFGGTRRAIESARAQAQASQESLADTHVSIAAEVARNYLELCGQRQQLAVLQQSIALEQQMLTLTQQRYSRGAANDSDVQRLVTQLETTRSQIPSLQNDITNSLDTLAFLAGKTPGELDQQLNNVIQLPALPAQVNVGDPTTLLRQRPDVREAERKLAASNAEIGEHIADYYPKVNFLGNLGFTSSSTGNLWQRKNLSWMLVPYLQWNILDFGRIKSQVASARAARDEAQASWQKSVLSALRDANGSLSRYGQQRQTVMDLATVTHAADRASQLMQQRYKAGAASLIDYLDTERSRLSAQQNQISAQTQLVTDFVAVQKSLGLGWQS</sequence>
<evidence type="ECO:0000256" key="2">
    <source>
        <dbReference type="ARBA" id="ARBA00007613"/>
    </source>
</evidence>
<dbReference type="Pfam" id="PF02321">
    <property type="entry name" value="OEP"/>
    <property type="match status" value="2"/>
</dbReference>
<dbReference type="Gene3D" id="1.20.1600.10">
    <property type="entry name" value="Outer membrane efflux proteins (OEP)"/>
    <property type="match status" value="1"/>
</dbReference>
<comment type="caution">
    <text evidence="4">The sequence shown here is derived from an EMBL/GenBank/DDBJ whole genome shotgun (WGS) entry which is preliminary data.</text>
</comment>
<evidence type="ECO:0000313" key="5">
    <source>
        <dbReference type="Proteomes" id="UP001515683"/>
    </source>
</evidence>
<feature type="signal peptide" evidence="3">
    <location>
        <begin position="1"/>
        <end position="27"/>
    </location>
</feature>
<dbReference type="EMBL" id="VWXF01000009">
    <property type="protein sequence ID" value="NIF23713.1"/>
    <property type="molecule type" value="Genomic_DNA"/>
</dbReference>
<keyword evidence="5" id="KW-1185">Reference proteome</keyword>
<evidence type="ECO:0000313" key="4">
    <source>
        <dbReference type="EMBL" id="NIF23713.1"/>
    </source>
</evidence>
<keyword evidence="3" id="KW-0732">Signal</keyword>
<keyword evidence="3" id="KW-1134">Transmembrane beta strand</keyword>
<keyword evidence="3" id="KW-0449">Lipoprotein</keyword>
<evidence type="ECO:0000256" key="3">
    <source>
        <dbReference type="RuleBase" id="RU362097"/>
    </source>
</evidence>
<keyword evidence="3" id="KW-0564">Palmitate</keyword>
<proteinExistence type="inferred from homology"/>
<keyword evidence="3" id="KW-0472">Membrane</keyword>
<comment type="similarity">
    <text evidence="2 3">Belongs to the outer membrane factor (OMF) (TC 1.B.17) family.</text>
</comment>